<feature type="transmembrane region" description="Helical" evidence="1">
    <location>
        <begin position="12"/>
        <end position="36"/>
    </location>
</feature>
<organism evidence="2 3">
    <name type="scientific">Bremerella cremea</name>
    <dbReference type="NCBI Taxonomy" id="1031537"/>
    <lineage>
        <taxon>Bacteria</taxon>
        <taxon>Pseudomonadati</taxon>
        <taxon>Planctomycetota</taxon>
        <taxon>Planctomycetia</taxon>
        <taxon>Pirellulales</taxon>
        <taxon>Pirellulaceae</taxon>
        <taxon>Bremerella</taxon>
    </lineage>
</organism>
<keyword evidence="1" id="KW-0472">Membrane</keyword>
<gene>
    <name evidence="2" type="ORF">DTL42_23685</name>
</gene>
<dbReference type="AlphaFoldDB" id="A0A368KL91"/>
<reference evidence="2 3" key="1">
    <citation type="submission" date="2018-07" db="EMBL/GenBank/DDBJ databases">
        <title>Comparative genomes isolates from brazilian mangrove.</title>
        <authorList>
            <person name="De Araujo J.E."/>
            <person name="Taketani R.G."/>
            <person name="Silva M.C.P."/>
            <person name="Lourenco M.V."/>
            <person name="Oliveira V.M."/>
            <person name="Andreote F.D."/>
        </authorList>
    </citation>
    <scope>NUCLEOTIDE SEQUENCE [LARGE SCALE GENOMIC DNA]</scope>
    <source>
        <strain evidence="2 3">HEX PRIS-MGV</strain>
    </source>
</reference>
<dbReference type="OrthoDB" id="272114at2"/>
<dbReference type="EMBL" id="QPEX01000046">
    <property type="protein sequence ID" value="RCS40387.1"/>
    <property type="molecule type" value="Genomic_DNA"/>
</dbReference>
<evidence type="ECO:0000313" key="2">
    <source>
        <dbReference type="EMBL" id="RCS40387.1"/>
    </source>
</evidence>
<dbReference type="Proteomes" id="UP000253562">
    <property type="component" value="Unassembled WGS sequence"/>
</dbReference>
<proteinExistence type="predicted"/>
<dbReference type="RefSeq" id="WP_114372979.1">
    <property type="nucleotide sequence ID" value="NZ_QPEX01000046.1"/>
</dbReference>
<keyword evidence="1" id="KW-0812">Transmembrane</keyword>
<keyword evidence="1" id="KW-1133">Transmembrane helix</keyword>
<name>A0A368KL91_9BACT</name>
<accession>A0A368KL91</accession>
<evidence type="ECO:0000256" key="1">
    <source>
        <dbReference type="SAM" id="Phobius"/>
    </source>
</evidence>
<sequence>MPESFPPDSPTYTTLSNIGLSAIILITLAAWSYAMFGGSSEIPINKSAVGQEVLARIDKQSPAIEKEAKELTAELAPPLGEAIYRRAQLDSNRYLHEFQQQSGIYFEHADQIFVGAVKAQYRDYLQEHRQVIAEEFPEHADKESIDRLIAKFEQVGESLIDRYYLNDFATEAERTKLAWEKIRPLTPPTAGEPSLEEQLLEYGTDWSVLAFTDEAQQRVIN</sequence>
<protein>
    <submittedName>
        <fullName evidence="2">Uncharacterized protein</fullName>
    </submittedName>
</protein>
<comment type="caution">
    <text evidence="2">The sequence shown here is derived from an EMBL/GenBank/DDBJ whole genome shotgun (WGS) entry which is preliminary data.</text>
</comment>
<evidence type="ECO:0000313" key="3">
    <source>
        <dbReference type="Proteomes" id="UP000253562"/>
    </source>
</evidence>